<gene>
    <name evidence="2" type="ORF">EIN_418130</name>
</gene>
<accession>A0A0A1U1R3</accession>
<name>A0A0A1U1R3_ENTIV</name>
<dbReference type="VEuPathDB" id="AmoebaDB:EIN_418130"/>
<feature type="compositionally biased region" description="Basic residues" evidence="1">
    <location>
        <begin position="312"/>
        <end position="329"/>
    </location>
</feature>
<evidence type="ECO:0000313" key="2">
    <source>
        <dbReference type="EMBL" id="ELP87964.1"/>
    </source>
</evidence>
<dbReference type="AlphaFoldDB" id="A0A0A1U1R3"/>
<evidence type="ECO:0000313" key="3">
    <source>
        <dbReference type="Proteomes" id="UP000014680"/>
    </source>
</evidence>
<proteinExistence type="predicted"/>
<dbReference type="Proteomes" id="UP000014680">
    <property type="component" value="Unassembled WGS sequence"/>
</dbReference>
<feature type="region of interest" description="Disordered" evidence="1">
    <location>
        <begin position="290"/>
        <end position="364"/>
    </location>
</feature>
<dbReference type="KEGG" id="eiv:EIN_418130"/>
<dbReference type="RefSeq" id="XP_004254735.1">
    <property type="nucleotide sequence ID" value="XM_004254687.1"/>
</dbReference>
<feature type="compositionally biased region" description="Basic and acidic residues" evidence="1">
    <location>
        <begin position="330"/>
        <end position="342"/>
    </location>
</feature>
<organism evidence="2 3">
    <name type="scientific">Entamoeba invadens IP1</name>
    <dbReference type="NCBI Taxonomy" id="370355"/>
    <lineage>
        <taxon>Eukaryota</taxon>
        <taxon>Amoebozoa</taxon>
        <taxon>Evosea</taxon>
        <taxon>Archamoebae</taxon>
        <taxon>Mastigamoebida</taxon>
        <taxon>Entamoebidae</taxon>
        <taxon>Entamoeba</taxon>
    </lineage>
</organism>
<feature type="compositionally biased region" description="Basic and acidic residues" evidence="1">
    <location>
        <begin position="354"/>
        <end position="364"/>
    </location>
</feature>
<keyword evidence="3" id="KW-1185">Reference proteome</keyword>
<reference evidence="2 3" key="1">
    <citation type="submission" date="2012-10" db="EMBL/GenBank/DDBJ databases">
        <authorList>
            <person name="Zafar N."/>
            <person name="Inman J."/>
            <person name="Hall N."/>
            <person name="Lorenzi H."/>
            <person name="Caler E."/>
        </authorList>
    </citation>
    <scope>NUCLEOTIDE SEQUENCE [LARGE SCALE GENOMIC DNA]</scope>
    <source>
        <strain evidence="2 3">IP1</strain>
    </source>
</reference>
<protein>
    <submittedName>
        <fullName evidence="2">Uncharacterized protein</fullName>
    </submittedName>
</protein>
<dbReference type="GeneID" id="14886936"/>
<sequence>MKELEDQINALLDKIVHQQMILKSEFIQLMKLISNGYNIHDTERPSYGRYIFQLQNNLHALMNSQLPTEIKQVMKKNFLLKMDYFRLKLGCMIHLAKFLNYDRDGLFLKMQTQLYNVVANIGIIEDPSSKRIEQLKYFLIPKTTLPIPPPIPKQPTVKPMLSKTIKELLEQPVVMPPELQSISQMQSTQPTTKQQTQQQKSPSEDSSGVPMHHGAGPQRIKARRIPVRTIPRNPPIRPPVIIRQTPIPQQRDVIVIGTENDDGEQAGPSGYNTYFPKIQPEEKVQSSAKATTKQTTTTITPQQNRPSVIVSKKGKHPLHSSRPTVIKKRKIDESETTERTMGKSEIPNIGIEESDSKDVIVIDD</sequence>
<feature type="region of interest" description="Disordered" evidence="1">
    <location>
        <begin position="181"/>
        <end position="240"/>
    </location>
</feature>
<evidence type="ECO:0000256" key="1">
    <source>
        <dbReference type="SAM" id="MobiDB-lite"/>
    </source>
</evidence>
<dbReference type="EMBL" id="KB206772">
    <property type="protein sequence ID" value="ELP87964.1"/>
    <property type="molecule type" value="Genomic_DNA"/>
</dbReference>
<feature type="compositionally biased region" description="Low complexity" evidence="1">
    <location>
        <begin position="183"/>
        <end position="201"/>
    </location>
</feature>